<organism evidence="6 7">
    <name type="scientific">Gemmata obscuriglobus</name>
    <dbReference type="NCBI Taxonomy" id="114"/>
    <lineage>
        <taxon>Bacteria</taxon>
        <taxon>Pseudomonadati</taxon>
        <taxon>Planctomycetota</taxon>
        <taxon>Planctomycetia</taxon>
        <taxon>Gemmatales</taxon>
        <taxon>Gemmataceae</taxon>
        <taxon>Gemmata</taxon>
    </lineage>
</organism>
<evidence type="ECO:0000256" key="2">
    <source>
        <dbReference type="ARBA" id="ARBA00022840"/>
    </source>
</evidence>
<dbReference type="SUPFAM" id="SSF52540">
    <property type="entry name" value="P-loop containing nucleoside triphosphate hydrolases"/>
    <property type="match status" value="1"/>
</dbReference>
<dbReference type="PANTHER" id="PTHR22683:SF41">
    <property type="entry name" value="DNA TRANSLOCASE FTSK"/>
    <property type="match status" value="1"/>
</dbReference>
<feature type="binding site" evidence="3">
    <location>
        <begin position="759"/>
        <end position="766"/>
    </location>
    <ligand>
        <name>ATP</name>
        <dbReference type="ChEBI" id="CHEBI:30616"/>
    </ligand>
</feature>
<dbReference type="PROSITE" id="PS50901">
    <property type="entry name" value="FTSK"/>
    <property type="match status" value="1"/>
</dbReference>
<dbReference type="OrthoDB" id="9807790at2"/>
<dbReference type="InterPro" id="IPR050206">
    <property type="entry name" value="FtsK/SpoIIIE/SftA"/>
</dbReference>
<keyword evidence="1 3" id="KW-0547">Nucleotide-binding</keyword>
<reference evidence="6 7" key="1">
    <citation type="submission" date="2018-01" db="EMBL/GenBank/DDBJ databases">
        <title>G. obscuriglobus.</title>
        <authorList>
            <person name="Franke J."/>
            <person name="Blomberg W."/>
            <person name="Selmecki A."/>
        </authorList>
    </citation>
    <scope>NUCLEOTIDE SEQUENCE [LARGE SCALE GENOMIC DNA]</scope>
    <source>
        <strain evidence="6 7">DSM 5831</strain>
    </source>
</reference>
<evidence type="ECO:0000256" key="3">
    <source>
        <dbReference type="PROSITE-ProRule" id="PRU00289"/>
    </source>
</evidence>
<feature type="region of interest" description="Disordered" evidence="4">
    <location>
        <begin position="348"/>
        <end position="374"/>
    </location>
</feature>
<evidence type="ECO:0000313" key="6">
    <source>
        <dbReference type="EMBL" id="AWM37635.1"/>
    </source>
</evidence>
<sequence length="1288" mass="141411">MPDNLFDHQRAALAGLSDAARERAAAEAELTAAFETARDKAERDIARTRKAHAAALGAELTELDTERATTLARIATDFTAEQVRQDRTREERRKLLIDRFHAAEKSGQAKFDEQLWSHHTLLEAGEKTARDQHDTLQRKAAAGAEQVESLWADAEPLLKRGRVTRAAVESAEALPEPGDDDPIKRMNKWLGAADKSVERLARAKTPSWGSPLRLPVLLALFAGVGASSFAAVPDVATAGAITGGAAVVLGFGSWVLLRWLGKRTTLREGKVIAQQLAEAARACQLLREFATAQHAAEIRRLNEKHDRDRQRTEEHYKPLLASQKRQFEDELRRLDSDFATAAERLRNKRDADTRTADNQYNTKKAETESRRGGELAAAEATFAERMAQLTAARDAQWEKMAGAWNATTQSVAGTFEELRAAGAAFPAWDAFTPNRPLADRVPAGIRFGSVIVDLGTITDAVPTDPRLAPAAALSGEVPAYLPFPDRCSVLMRCRDEGRAAGISALQAMMLRFLTGLPAGKVRFTIVDPVSLGDSFAAFMHLADYDEKLVTSKIWTDPRDIEARLSDLTDHTASVIQKYLRNQYKSIEEYNKAAGEVAEPYRVLVVANFPNNFTPEAAKRLVSLANSGPSCGVCVLVTADTRAAMPRDFNIADLEAASYTLVWKDNTFVPKDPVLAPFVPALDRPPEPATIASIVQRVGKGSKEAARVEVPFEYIAPRPEDVWTGSAAKSFDVAVGRAGATRKQLFSLGRGTAQHAVIAGKTGSGKSTLLHALITNLALTYSPDEAELYLIDFKEGVEFQWYANYRLPHARVVAIQSEREFGLSVLQRLDGVLRERGEKFRDAGVNDLAGYRAAVPHEKTPRILLVIDEFQAFFTEDDKLAQEASLLLDRLVRQGRAFGMHVLLGSQTLGGSYSLARSTIDQMAVRVALQCSDADAQMILSKDNTAARLLSRPGEAIYNDQNGMVEGNDPFQVVWLAEEKREQVLEELHARAGDRWPAPLVFSGNSAAVLANNRPLAKQLREPAPVKVPTAWLGDPVAIKEPTAALFRAHGGSNLLMIGQSEEVARALFVSSVLSLAAQAPETKFTLLDGTPDDADEAEYLRKFTEKLPSATAPNRAGLPAALAELTGEIDKRQKGESERTPRFVLIFGIHRFRELRKAEDDFSFGRRGEREPSPAERLATILKDGPLSGVHAVVWCDSLVNLNRAFDRPLLREFALRVLFQMSATDSSTLMDAPTASKLGRHRALYLQDEQDRPEKFRPYGLPAPEWLDEACASLRARLALQPEHAAV</sequence>
<keyword evidence="2 3" id="KW-0067">ATP-binding</keyword>
<keyword evidence="7" id="KW-1185">Reference proteome</keyword>
<dbReference type="InterPro" id="IPR027417">
    <property type="entry name" value="P-loop_NTPase"/>
</dbReference>
<evidence type="ECO:0000313" key="7">
    <source>
        <dbReference type="Proteomes" id="UP000245802"/>
    </source>
</evidence>
<protein>
    <submittedName>
        <fullName evidence="6">DNA translocase FtsK</fullName>
    </submittedName>
</protein>
<accession>A0A2Z3H3F4</accession>
<evidence type="ECO:0000256" key="1">
    <source>
        <dbReference type="ARBA" id="ARBA00022741"/>
    </source>
</evidence>
<name>A0A2Z3H3F4_9BACT</name>
<dbReference type="EMBL" id="CP025958">
    <property type="protein sequence ID" value="AWM37635.1"/>
    <property type="molecule type" value="Genomic_DNA"/>
</dbReference>
<dbReference type="GO" id="GO:0005524">
    <property type="term" value="F:ATP binding"/>
    <property type="evidence" value="ECO:0007669"/>
    <property type="project" value="UniProtKB-UniRule"/>
</dbReference>
<proteinExistence type="predicted"/>
<dbReference type="Pfam" id="PF01580">
    <property type="entry name" value="FtsK_SpoIIIE"/>
    <property type="match status" value="1"/>
</dbReference>
<dbReference type="GO" id="GO:0003677">
    <property type="term" value="F:DNA binding"/>
    <property type="evidence" value="ECO:0007669"/>
    <property type="project" value="InterPro"/>
</dbReference>
<gene>
    <name evidence="6" type="ORF">C1280_11965</name>
</gene>
<dbReference type="KEGG" id="gog:C1280_11965"/>
<evidence type="ECO:0000256" key="4">
    <source>
        <dbReference type="SAM" id="MobiDB-lite"/>
    </source>
</evidence>
<dbReference type="InterPro" id="IPR002543">
    <property type="entry name" value="FtsK_dom"/>
</dbReference>
<feature type="domain" description="FtsK" evidence="5">
    <location>
        <begin position="740"/>
        <end position="937"/>
    </location>
</feature>
<dbReference type="Gene3D" id="3.40.50.300">
    <property type="entry name" value="P-loop containing nucleotide triphosphate hydrolases"/>
    <property type="match status" value="3"/>
</dbReference>
<dbReference type="PANTHER" id="PTHR22683">
    <property type="entry name" value="SPORULATION PROTEIN RELATED"/>
    <property type="match status" value="1"/>
</dbReference>
<evidence type="ECO:0000259" key="5">
    <source>
        <dbReference type="PROSITE" id="PS50901"/>
    </source>
</evidence>
<dbReference type="Proteomes" id="UP000245802">
    <property type="component" value="Chromosome"/>
</dbReference>
<dbReference type="RefSeq" id="WP_010035442.1">
    <property type="nucleotide sequence ID" value="NZ_CP025958.1"/>
</dbReference>
<feature type="compositionally biased region" description="Basic and acidic residues" evidence="4">
    <location>
        <begin position="363"/>
        <end position="373"/>
    </location>
</feature>